<evidence type="ECO:0000259" key="1">
    <source>
        <dbReference type="Pfam" id="PF16297"/>
    </source>
</evidence>
<dbReference type="AlphaFoldDB" id="A0A8D2L343"/>
<name>A0A8D2L343_VARKO</name>
<feature type="domain" description="DUF4939" evidence="1">
    <location>
        <begin position="27"/>
        <end position="115"/>
    </location>
</feature>
<reference evidence="2" key="2">
    <citation type="submission" date="2025-09" db="UniProtKB">
        <authorList>
            <consortium name="Ensembl"/>
        </authorList>
    </citation>
    <scope>IDENTIFICATION</scope>
</reference>
<reference evidence="2" key="1">
    <citation type="submission" date="2025-08" db="UniProtKB">
        <authorList>
            <consortium name="Ensembl"/>
        </authorList>
    </citation>
    <scope>IDENTIFICATION</scope>
</reference>
<sequence>STGRVSTALSASVRSRYPLHLAPVPAAQRRSPFDLPVMFDGTREHFAAFRAQCDLHMCLRSKDFPSEQVRVGFVIGLLMGPAAKWATALLLANNPVLNSYHTFMTAMARFFEAEEQTAFLLVRNSQYLLVLGMG</sequence>
<organism evidence="2 3">
    <name type="scientific">Varanus komodoensis</name>
    <name type="common">Komodo dragon</name>
    <dbReference type="NCBI Taxonomy" id="61221"/>
    <lineage>
        <taxon>Eukaryota</taxon>
        <taxon>Metazoa</taxon>
        <taxon>Chordata</taxon>
        <taxon>Craniata</taxon>
        <taxon>Vertebrata</taxon>
        <taxon>Euteleostomi</taxon>
        <taxon>Lepidosauria</taxon>
        <taxon>Squamata</taxon>
        <taxon>Bifurcata</taxon>
        <taxon>Unidentata</taxon>
        <taxon>Episquamata</taxon>
        <taxon>Toxicofera</taxon>
        <taxon>Anguimorpha</taxon>
        <taxon>Paleoanguimorpha</taxon>
        <taxon>Varanoidea</taxon>
        <taxon>Varanidae</taxon>
        <taxon>Varanus</taxon>
    </lineage>
</organism>
<proteinExistence type="predicted"/>
<dbReference type="Ensembl" id="ENSVKKT00000016322.1">
    <property type="protein sequence ID" value="ENSVKKP00000015948.1"/>
    <property type="gene ID" value="ENSVKKG00000010870.1"/>
</dbReference>
<keyword evidence="3" id="KW-1185">Reference proteome</keyword>
<accession>A0A8D2L343</accession>
<evidence type="ECO:0000313" key="2">
    <source>
        <dbReference type="Ensembl" id="ENSVKKP00000015948.1"/>
    </source>
</evidence>
<dbReference type="OMA" id="KCLIATP"/>
<dbReference type="InterPro" id="IPR032549">
    <property type="entry name" value="DUF4939"/>
</dbReference>
<evidence type="ECO:0000313" key="3">
    <source>
        <dbReference type="Proteomes" id="UP000694545"/>
    </source>
</evidence>
<dbReference type="Proteomes" id="UP000694545">
    <property type="component" value="Unplaced"/>
</dbReference>
<dbReference type="Pfam" id="PF16297">
    <property type="entry name" value="DUF4939"/>
    <property type="match status" value="1"/>
</dbReference>
<protein>
    <recommendedName>
        <fullName evidence="1">DUF4939 domain-containing protein</fullName>
    </recommendedName>
</protein>